<feature type="compositionally biased region" description="Basic residues" evidence="1">
    <location>
        <begin position="175"/>
        <end position="184"/>
    </location>
</feature>
<reference evidence="2 3" key="1">
    <citation type="submission" date="2024-01" db="EMBL/GenBank/DDBJ databases">
        <authorList>
            <person name="Allen C."/>
            <person name="Tagirdzhanova G."/>
        </authorList>
    </citation>
    <scope>NUCLEOTIDE SEQUENCE [LARGE SCALE GENOMIC DNA]</scope>
</reference>
<protein>
    <submittedName>
        <fullName evidence="2">Uncharacterized protein</fullName>
    </submittedName>
</protein>
<evidence type="ECO:0000313" key="3">
    <source>
        <dbReference type="Proteomes" id="UP001642405"/>
    </source>
</evidence>
<dbReference type="EMBL" id="CAWUHB010000081">
    <property type="protein sequence ID" value="CAK7234181.1"/>
    <property type="molecule type" value="Genomic_DNA"/>
</dbReference>
<proteinExistence type="predicted"/>
<organism evidence="2 3">
    <name type="scientific">Sporothrix curviconia</name>
    <dbReference type="NCBI Taxonomy" id="1260050"/>
    <lineage>
        <taxon>Eukaryota</taxon>
        <taxon>Fungi</taxon>
        <taxon>Dikarya</taxon>
        <taxon>Ascomycota</taxon>
        <taxon>Pezizomycotina</taxon>
        <taxon>Sordariomycetes</taxon>
        <taxon>Sordariomycetidae</taxon>
        <taxon>Ophiostomatales</taxon>
        <taxon>Ophiostomataceae</taxon>
        <taxon>Sporothrix</taxon>
    </lineage>
</organism>
<accession>A0ABP0CS96</accession>
<comment type="caution">
    <text evidence="2">The sequence shown here is derived from an EMBL/GenBank/DDBJ whole genome shotgun (WGS) entry which is preliminary data.</text>
</comment>
<sequence>MSIDAIMHSPPPKSPTLSNRSSRDYNTGFPEPFCGRGNTTWRHPEANTSPDACISSDDIAVDRLYSRSRRSFLQNKNKRTTLSHGKLTSADLEAYGELSSIVEIPSRTQISTSSSSSQNSRLSKDGGESLNRPSTSASGTLVRGDGASGANAETGSIHGSIRRPGTSHSGFRRGGVLRKLRMHD</sequence>
<gene>
    <name evidence="2" type="ORF">SCUCBS95973_008847</name>
</gene>
<feature type="region of interest" description="Disordered" evidence="1">
    <location>
        <begin position="108"/>
        <end position="184"/>
    </location>
</feature>
<evidence type="ECO:0000313" key="2">
    <source>
        <dbReference type="EMBL" id="CAK7234181.1"/>
    </source>
</evidence>
<name>A0ABP0CS96_9PEZI</name>
<dbReference type="Proteomes" id="UP001642405">
    <property type="component" value="Unassembled WGS sequence"/>
</dbReference>
<feature type="compositionally biased region" description="Low complexity" evidence="1">
    <location>
        <begin position="108"/>
        <end position="121"/>
    </location>
</feature>
<feature type="region of interest" description="Disordered" evidence="1">
    <location>
        <begin position="1"/>
        <end position="31"/>
    </location>
</feature>
<evidence type="ECO:0000256" key="1">
    <source>
        <dbReference type="SAM" id="MobiDB-lite"/>
    </source>
</evidence>
<keyword evidence="3" id="KW-1185">Reference proteome</keyword>